<evidence type="ECO:0000313" key="2">
    <source>
        <dbReference type="EMBL" id="PQP22110.1"/>
    </source>
</evidence>
<dbReference type="Proteomes" id="UP000238206">
    <property type="component" value="Unassembled WGS sequence"/>
</dbReference>
<feature type="region of interest" description="Disordered" evidence="1">
    <location>
        <begin position="86"/>
        <end position="121"/>
    </location>
</feature>
<evidence type="ECO:0000313" key="3">
    <source>
        <dbReference type="Proteomes" id="UP000238206"/>
    </source>
</evidence>
<dbReference type="InterPro" id="IPR025421">
    <property type="entry name" value="DUF4148"/>
</dbReference>
<sequence>MKGTLRIRTYLKGSVVSSKLLTAAVLIAALSPLSIPSVQAQGLTREQVKAELAELRGLGYRSTGEDPHYPKHLQEIMAKLHEKRMQERTKAGEQVLPAQNSADNREAAAPAADRAADQDKCVGPISFCNPHFGS</sequence>
<proteinExistence type="predicted"/>
<reference evidence="2 3" key="1">
    <citation type="submission" date="2018-02" db="EMBL/GenBank/DDBJ databases">
        <title>Draft genome sequencing of Burkholderia cepacia Y14-15.</title>
        <authorList>
            <person name="Zheng B.-X."/>
        </authorList>
    </citation>
    <scope>NUCLEOTIDE SEQUENCE [LARGE SCALE GENOMIC DNA]</scope>
    <source>
        <strain evidence="2 3">Y14-15</strain>
    </source>
</reference>
<dbReference type="AlphaFoldDB" id="A0A2S8J4W0"/>
<dbReference type="RefSeq" id="WP_105389471.1">
    <property type="nucleotide sequence ID" value="NZ_PUIQ01000001.1"/>
</dbReference>
<comment type="caution">
    <text evidence="2">The sequence shown here is derived from an EMBL/GenBank/DDBJ whole genome shotgun (WGS) entry which is preliminary data.</text>
</comment>
<accession>A0A2S8J4W0</accession>
<gene>
    <name evidence="2" type="ORF">C5615_00065</name>
</gene>
<name>A0A2S8J4W0_BURCE</name>
<dbReference type="EMBL" id="PUIQ01000001">
    <property type="protein sequence ID" value="PQP22110.1"/>
    <property type="molecule type" value="Genomic_DNA"/>
</dbReference>
<protein>
    <submittedName>
        <fullName evidence="2">DUF4148 domain-containing protein</fullName>
    </submittedName>
</protein>
<dbReference type="Pfam" id="PF13663">
    <property type="entry name" value="DUF4148"/>
    <property type="match status" value="1"/>
</dbReference>
<organism evidence="2 3">
    <name type="scientific">Burkholderia cepacia</name>
    <name type="common">Pseudomonas cepacia</name>
    <dbReference type="NCBI Taxonomy" id="292"/>
    <lineage>
        <taxon>Bacteria</taxon>
        <taxon>Pseudomonadati</taxon>
        <taxon>Pseudomonadota</taxon>
        <taxon>Betaproteobacteria</taxon>
        <taxon>Burkholderiales</taxon>
        <taxon>Burkholderiaceae</taxon>
        <taxon>Burkholderia</taxon>
        <taxon>Burkholderia cepacia complex</taxon>
    </lineage>
</organism>
<evidence type="ECO:0000256" key="1">
    <source>
        <dbReference type="SAM" id="MobiDB-lite"/>
    </source>
</evidence>